<evidence type="ECO:0000313" key="1">
    <source>
        <dbReference type="EMBL" id="KAK2550324.1"/>
    </source>
</evidence>
<dbReference type="EMBL" id="JARQWQ010000112">
    <property type="protein sequence ID" value="KAK2550324.1"/>
    <property type="molecule type" value="Genomic_DNA"/>
</dbReference>
<protein>
    <submittedName>
        <fullName evidence="1">Uncharacterized protein</fullName>
    </submittedName>
</protein>
<sequence length="122" mass="14121">MVALFQEVKQLKENSKRFTLESVKSFTRGAAYECRLPPTRSVARTRLTQNTLPRQVTDPYTLKFHPPENQLLKWKDDIARKNQHMKGTFAYAENAQGCFDISSLQTMLKLNRAKSICSLQRD</sequence>
<gene>
    <name evidence="1" type="ORF">P5673_029024</name>
</gene>
<keyword evidence="2" id="KW-1185">Reference proteome</keyword>
<comment type="caution">
    <text evidence="1">The sequence shown here is derived from an EMBL/GenBank/DDBJ whole genome shotgun (WGS) entry which is preliminary data.</text>
</comment>
<dbReference type="AlphaFoldDB" id="A0AAD9UUD3"/>
<dbReference type="Proteomes" id="UP001249851">
    <property type="component" value="Unassembled WGS sequence"/>
</dbReference>
<reference evidence="1" key="2">
    <citation type="journal article" date="2023" name="Science">
        <title>Genomic signatures of disease resistance in endangered staghorn corals.</title>
        <authorList>
            <person name="Vollmer S.V."/>
            <person name="Selwyn J.D."/>
            <person name="Despard B.A."/>
            <person name="Roesel C.L."/>
        </authorList>
    </citation>
    <scope>NUCLEOTIDE SEQUENCE</scope>
    <source>
        <strain evidence="1">K2</strain>
    </source>
</reference>
<proteinExistence type="predicted"/>
<organism evidence="1 2">
    <name type="scientific">Acropora cervicornis</name>
    <name type="common">Staghorn coral</name>
    <dbReference type="NCBI Taxonomy" id="6130"/>
    <lineage>
        <taxon>Eukaryota</taxon>
        <taxon>Metazoa</taxon>
        <taxon>Cnidaria</taxon>
        <taxon>Anthozoa</taxon>
        <taxon>Hexacorallia</taxon>
        <taxon>Scleractinia</taxon>
        <taxon>Astrocoeniina</taxon>
        <taxon>Acroporidae</taxon>
        <taxon>Acropora</taxon>
    </lineage>
</organism>
<evidence type="ECO:0000313" key="2">
    <source>
        <dbReference type="Proteomes" id="UP001249851"/>
    </source>
</evidence>
<accession>A0AAD9UUD3</accession>
<reference evidence="1" key="1">
    <citation type="journal article" date="2023" name="G3 (Bethesda)">
        <title>Whole genome assembly and annotation of the endangered Caribbean coral Acropora cervicornis.</title>
        <authorList>
            <person name="Selwyn J.D."/>
            <person name="Vollmer S.V."/>
        </authorList>
    </citation>
    <scope>NUCLEOTIDE SEQUENCE</scope>
    <source>
        <strain evidence="1">K2</strain>
    </source>
</reference>
<name>A0AAD9UUD3_ACRCE</name>